<dbReference type="InterPro" id="IPR046450">
    <property type="entry name" value="PA_dom_sf"/>
</dbReference>
<dbReference type="Pfam" id="PF04389">
    <property type="entry name" value="Peptidase_M28"/>
    <property type="match status" value="1"/>
</dbReference>
<proteinExistence type="predicted"/>
<evidence type="ECO:0000259" key="1">
    <source>
        <dbReference type="Pfam" id="PF04389"/>
    </source>
</evidence>
<evidence type="ECO:0000313" key="2">
    <source>
        <dbReference type="EMBL" id="NDK37283.1"/>
    </source>
</evidence>
<feature type="domain" description="Peptidase M28" evidence="1">
    <location>
        <begin position="318"/>
        <end position="538"/>
    </location>
</feature>
<dbReference type="InterPro" id="IPR045175">
    <property type="entry name" value="M28_fam"/>
</dbReference>
<evidence type="ECO:0000313" key="3">
    <source>
        <dbReference type="Proteomes" id="UP001429354"/>
    </source>
</evidence>
<accession>A0ABX0ADN1</accession>
<dbReference type="EMBL" id="QOVG01000001">
    <property type="protein sequence ID" value="NDK37283.1"/>
    <property type="molecule type" value="Genomic_DNA"/>
</dbReference>
<gene>
    <name evidence="2" type="ORF">DT603_00290</name>
</gene>
<dbReference type="PANTHER" id="PTHR12147">
    <property type="entry name" value="METALLOPEPTIDASE M28 FAMILY MEMBER"/>
    <property type="match status" value="1"/>
</dbReference>
<organism evidence="2 3">
    <name type="scientific">Pseudoxanthomonas gei</name>
    <dbReference type="NCBI Taxonomy" id="1383030"/>
    <lineage>
        <taxon>Bacteria</taxon>
        <taxon>Pseudomonadati</taxon>
        <taxon>Pseudomonadota</taxon>
        <taxon>Gammaproteobacteria</taxon>
        <taxon>Lysobacterales</taxon>
        <taxon>Lysobacteraceae</taxon>
        <taxon>Pseudoxanthomonas</taxon>
    </lineage>
</organism>
<name>A0ABX0ADN1_9GAMM</name>
<dbReference type="Gene3D" id="3.50.30.30">
    <property type="match status" value="1"/>
</dbReference>
<keyword evidence="3" id="KW-1185">Reference proteome</keyword>
<dbReference type="Gene3D" id="3.40.630.10">
    <property type="entry name" value="Zn peptidases"/>
    <property type="match status" value="1"/>
</dbReference>
<dbReference type="Proteomes" id="UP001429354">
    <property type="component" value="Unassembled WGS sequence"/>
</dbReference>
<dbReference type="InterPro" id="IPR007484">
    <property type="entry name" value="Peptidase_M28"/>
</dbReference>
<reference evidence="2 3" key="1">
    <citation type="submission" date="2018-07" db="EMBL/GenBank/DDBJ databases">
        <title>Whole genome Sequencing of Pseudoxanthomonas gei KCTC 32298 (T).</title>
        <authorList>
            <person name="Kumar S."/>
            <person name="Bansal K."/>
            <person name="Kaur A."/>
            <person name="Patil P."/>
            <person name="Sharma S."/>
            <person name="Patil P.B."/>
        </authorList>
    </citation>
    <scope>NUCLEOTIDE SEQUENCE [LARGE SCALE GENOMIC DNA]</scope>
    <source>
        <strain evidence="2 3">KCTC 32298</strain>
    </source>
</reference>
<sequence>MLGFPLFVAERFPMRRTVPLVSLLILLAACKPQEATAPPSSAPVADKAVSTAAARIQADVRTLADDRMEGRDTGTRGYDLAAEYVARRYAEIGLKPAGDDGGFFQRVPLLKGTLVPEGASFIIERNGARTALEFVEQFVPGVNYNTPSHSLTAPAVFVGQAVIAPELGQDDLAGVEVRGKIAVLFGGAPSRFDNDRRAYYANRTQKLRTLAERGAVGVVYVGTPENEKRGSWASAAEKWSMPGMRLRNEDGTGVDTFPQLKATASISAAAAKTLFAGSAHEAEALFRQAEDGKLKAFDLPGTLTLAGRTRIEPAESRNVVARLDGSDAALARQFIAYTAHLDHIGIGAAVNGDRIYNGALDNALGVSIMLEAARELAGASKKPGRSLLFIALTAEEKGLLGSTWFAQHPTVPKTDLVANINMDMPVLLAPARDVVPIGVEHSTLKSALDTAASEIGLELSADPFPEEVVFVRSDQYSFVREGIPAVYLDGGVEPASAGGASPRDALDAFLRNCYHRPCDDASQPIQYEDAARLARLNARIGTLAGNASARPQWNQGDFFGDRFAPAVKSP</sequence>
<dbReference type="PANTHER" id="PTHR12147:SF26">
    <property type="entry name" value="PEPTIDASE M28 DOMAIN-CONTAINING PROTEIN"/>
    <property type="match status" value="1"/>
</dbReference>
<dbReference type="SUPFAM" id="SSF52025">
    <property type="entry name" value="PA domain"/>
    <property type="match status" value="1"/>
</dbReference>
<comment type="caution">
    <text evidence="2">The sequence shown here is derived from an EMBL/GenBank/DDBJ whole genome shotgun (WGS) entry which is preliminary data.</text>
</comment>
<dbReference type="SUPFAM" id="SSF53187">
    <property type="entry name" value="Zn-dependent exopeptidases"/>
    <property type="match status" value="1"/>
</dbReference>
<protein>
    <recommendedName>
        <fullName evidence="1">Peptidase M28 domain-containing protein</fullName>
    </recommendedName>
</protein>